<evidence type="ECO:0000313" key="5">
    <source>
        <dbReference type="Proteomes" id="UP000185728"/>
    </source>
</evidence>
<accession>A0ABY1L3D4</accession>
<dbReference type="RefSeq" id="WP_083690524.1">
    <property type="nucleotide sequence ID" value="NZ_FTOB01000006.1"/>
</dbReference>
<reference evidence="4 5" key="1">
    <citation type="submission" date="2017-01" db="EMBL/GenBank/DDBJ databases">
        <authorList>
            <person name="Varghese N."/>
            <person name="Submissions S."/>
        </authorList>
    </citation>
    <scope>NUCLEOTIDE SEQUENCE [LARGE SCALE GENOMIC DNA]</scope>
    <source>
        <strain evidence="4 5">DSM 2061</strain>
    </source>
</reference>
<evidence type="ECO:0000256" key="2">
    <source>
        <dbReference type="SAM" id="SignalP"/>
    </source>
</evidence>
<evidence type="ECO:0000259" key="3">
    <source>
        <dbReference type="PROSITE" id="PS51762"/>
    </source>
</evidence>
<feature type="signal peptide" evidence="2">
    <location>
        <begin position="1"/>
        <end position="24"/>
    </location>
</feature>
<dbReference type="PROSITE" id="PS51257">
    <property type="entry name" value="PROKAR_LIPOPROTEIN"/>
    <property type="match status" value="1"/>
</dbReference>
<protein>
    <recommendedName>
        <fullName evidence="3">GH16 domain-containing protein</fullName>
    </recommendedName>
</protein>
<feature type="chain" id="PRO_5046563926" description="GH16 domain-containing protein" evidence="2">
    <location>
        <begin position="25"/>
        <end position="323"/>
    </location>
</feature>
<keyword evidence="2" id="KW-0732">Signal</keyword>
<dbReference type="Gene3D" id="2.60.120.200">
    <property type="match status" value="1"/>
</dbReference>
<evidence type="ECO:0000256" key="1">
    <source>
        <dbReference type="ARBA" id="ARBA00006865"/>
    </source>
</evidence>
<comment type="caution">
    <text evidence="4">The sequence shown here is derived from an EMBL/GenBank/DDBJ whole genome shotgun (WGS) entry which is preliminary data.</text>
</comment>
<dbReference type="InterPro" id="IPR013320">
    <property type="entry name" value="ConA-like_dom_sf"/>
</dbReference>
<evidence type="ECO:0000313" key="4">
    <source>
        <dbReference type="EMBL" id="SIS97818.1"/>
    </source>
</evidence>
<dbReference type="PROSITE" id="PS51762">
    <property type="entry name" value="GH16_2"/>
    <property type="match status" value="1"/>
</dbReference>
<proteinExistence type="inferred from homology"/>
<feature type="domain" description="GH16" evidence="3">
    <location>
        <begin position="50"/>
        <end position="323"/>
    </location>
</feature>
<gene>
    <name evidence="4" type="ORF">SAMN05421766_10634</name>
</gene>
<dbReference type="EMBL" id="FTOB01000006">
    <property type="protein sequence ID" value="SIS97818.1"/>
    <property type="molecule type" value="Genomic_DNA"/>
</dbReference>
<dbReference type="Proteomes" id="UP000185728">
    <property type="component" value="Unassembled WGS sequence"/>
</dbReference>
<comment type="similarity">
    <text evidence="1">Belongs to the glycosyl hydrolase 16 family.</text>
</comment>
<keyword evidence="5" id="KW-1185">Reference proteome</keyword>
<organism evidence="4 5">
    <name type="scientific">Zobellia uliginosa</name>
    <dbReference type="NCBI Taxonomy" id="143224"/>
    <lineage>
        <taxon>Bacteria</taxon>
        <taxon>Pseudomonadati</taxon>
        <taxon>Bacteroidota</taxon>
        <taxon>Flavobacteriia</taxon>
        <taxon>Flavobacteriales</taxon>
        <taxon>Flavobacteriaceae</taxon>
        <taxon>Zobellia</taxon>
    </lineage>
</organism>
<name>A0ABY1L3D4_9FLAO</name>
<dbReference type="InterPro" id="IPR000757">
    <property type="entry name" value="Beta-glucanase-like"/>
</dbReference>
<dbReference type="SUPFAM" id="SSF49899">
    <property type="entry name" value="Concanavalin A-like lectins/glucanases"/>
    <property type="match status" value="1"/>
</dbReference>
<sequence length="323" mass="37320">MLKNQKKFLYLFVLLGLMSCSADKSSDIEEIEAEIDSATLTSQKVEKKPYFVGTNPTPNGKKWKTVYKLTDEFSDNEINLEKWYTDPNAHPHLKWPGRLPALFQSKRIKANNGKMTIEVGKLGKPKTISPYGEPLTYTYYGGILRSKVTSTVGNYYECRMKMSKTEMGGGFWLMGFNNNCNKKHEIDITESVGVLTPLTAEWAKRAKWDEIYHSNAIRRENKCQEDSERAQGAVTTRTKNHERYYVYGFWWKSATELVFFLDGKEQYTLRPPVPFNQQMYLQFSIESYDWNPIPADGGKVASASLKDRTCYVDYIRTFKLINK</sequence>